<organism evidence="2 3">
    <name type="scientific">Vermiconidia calcicola</name>
    <dbReference type="NCBI Taxonomy" id="1690605"/>
    <lineage>
        <taxon>Eukaryota</taxon>
        <taxon>Fungi</taxon>
        <taxon>Dikarya</taxon>
        <taxon>Ascomycota</taxon>
        <taxon>Pezizomycotina</taxon>
        <taxon>Dothideomycetes</taxon>
        <taxon>Dothideomycetidae</taxon>
        <taxon>Mycosphaerellales</taxon>
        <taxon>Extremaceae</taxon>
        <taxon>Vermiconidia</taxon>
    </lineage>
</organism>
<feature type="region of interest" description="Disordered" evidence="1">
    <location>
        <begin position="367"/>
        <end position="388"/>
    </location>
</feature>
<dbReference type="Proteomes" id="UP001345827">
    <property type="component" value="Unassembled WGS sequence"/>
</dbReference>
<keyword evidence="3" id="KW-1185">Reference proteome</keyword>
<feature type="compositionally biased region" description="Polar residues" evidence="1">
    <location>
        <begin position="72"/>
        <end position="88"/>
    </location>
</feature>
<protein>
    <submittedName>
        <fullName evidence="2">Uncharacterized protein</fullName>
    </submittedName>
</protein>
<evidence type="ECO:0000313" key="2">
    <source>
        <dbReference type="EMBL" id="KAK5545310.1"/>
    </source>
</evidence>
<feature type="region of interest" description="Disordered" evidence="1">
    <location>
        <begin position="401"/>
        <end position="427"/>
    </location>
</feature>
<feature type="region of interest" description="Disordered" evidence="1">
    <location>
        <begin position="1"/>
        <end position="91"/>
    </location>
</feature>
<proteinExistence type="predicted"/>
<feature type="region of interest" description="Disordered" evidence="1">
    <location>
        <begin position="320"/>
        <end position="342"/>
    </location>
</feature>
<gene>
    <name evidence="2" type="ORF">LTR25_000317</name>
</gene>
<comment type="caution">
    <text evidence="2">The sequence shown here is derived from an EMBL/GenBank/DDBJ whole genome shotgun (WGS) entry which is preliminary data.</text>
</comment>
<accession>A0AAV9QPE2</accession>
<dbReference type="EMBL" id="JAXLQG010000001">
    <property type="protein sequence ID" value="KAK5545310.1"/>
    <property type="molecule type" value="Genomic_DNA"/>
</dbReference>
<reference evidence="2 3" key="1">
    <citation type="submission" date="2023-06" db="EMBL/GenBank/DDBJ databases">
        <title>Black Yeasts Isolated from many extreme environments.</title>
        <authorList>
            <person name="Coleine C."/>
            <person name="Stajich J.E."/>
            <person name="Selbmann L."/>
        </authorList>
    </citation>
    <scope>NUCLEOTIDE SEQUENCE [LARGE SCALE GENOMIC DNA]</scope>
    <source>
        <strain evidence="2 3">CCFEE 5887</strain>
    </source>
</reference>
<name>A0AAV9QPE2_9PEZI</name>
<dbReference type="AlphaFoldDB" id="A0AAV9QPE2"/>
<sequence>MDQSDRKGFSLFPMPPTPPANRAQVKRIMSEQQRTVALDNPVPGSKHRDSDVQHLRPPPLKLRKKRLVEANQPYTTSSPLLGSDQADSSPREVPFSVHDVVTEPFPQLPTEVAVPNHTSYLSPNYTSYLAPLAPSIRASSVGVPECNIIVEEPADEQDETPSEAFSQYSFPSKRSSYRKSQWLDGRGELDRKRLSMYLSGILDTSFDVEEESTYLTPLTLNARASILKHESQAPREPWRFSTASLFESRNSHRPAPLDIRDAASVKDCHCPPGVIMCKCCSSPEFERFRRVHSDHKPNPSVSSTTCFLSIPRARFRSTLGDEVEQVPDTPSTPPGLMYDSDDSDELDWSPLNSPTFQDRRLHYLDTPTPAVRREPPTQRPPVPSFSLPFSHGRQIRPRFLHADSSRTSVPRAGAGAQPQRASPSSSIPTLASISTVSTFTFDFADDEDNQTEFDFFDEGSTEMSEIRTFEPVQKAKPVLVHCRGPSPQSIKYGHHHLRHKVADSDDSFSAESDNWGTGYATIYVR</sequence>
<evidence type="ECO:0000313" key="3">
    <source>
        <dbReference type="Proteomes" id="UP001345827"/>
    </source>
</evidence>
<evidence type="ECO:0000256" key="1">
    <source>
        <dbReference type="SAM" id="MobiDB-lite"/>
    </source>
</evidence>